<dbReference type="InterPro" id="IPR011989">
    <property type="entry name" value="ARM-like"/>
</dbReference>
<dbReference type="Pfam" id="PF25757">
    <property type="entry name" value="TPR_DNAAF5"/>
    <property type="match status" value="1"/>
</dbReference>
<feature type="domain" description="Importin N-terminal" evidence="9">
    <location>
        <begin position="199"/>
        <end position="266"/>
    </location>
</feature>
<name>D4AM07_ARTBC</name>
<dbReference type="GO" id="GO:0005737">
    <property type="term" value="C:cytoplasm"/>
    <property type="evidence" value="ECO:0007669"/>
    <property type="project" value="UniProtKB-SubCell"/>
</dbReference>
<dbReference type="PANTHER" id="PTHR10527">
    <property type="entry name" value="IMPORTIN BETA"/>
    <property type="match status" value="1"/>
</dbReference>
<dbReference type="InterPro" id="IPR058584">
    <property type="entry name" value="IMB1_TNPO1-like_TPR"/>
</dbReference>
<dbReference type="GO" id="GO:0006606">
    <property type="term" value="P:protein import into nucleus"/>
    <property type="evidence" value="ECO:0007669"/>
    <property type="project" value="InterPro"/>
</dbReference>
<dbReference type="PROSITE" id="PS50166">
    <property type="entry name" value="IMPORTIN_B_NT"/>
    <property type="match status" value="1"/>
</dbReference>
<evidence type="ECO:0000256" key="7">
    <source>
        <dbReference type="ARBA" id="ARBA00023242"/>
    </source>
</evidence>
<dbReference type="Proteomes" id="UP000008866">
    <property type="component" value="Unassembled WGS sequence"/>
</dbReference>
<dbReference type="SMART" id="SM00913">
    <property type="entry name" value="IBN_N"/>
    <property type="match status" value="1"/>
</dbReference>
<dbReference type="InterPro" id="IPR034085">
    <property type="entry name" value="TOG"/>
</dbReference>
<dbReference type="InterPro" id="IPR021133">
    <property type="entry name" value="HEAT_type_2"/>
</dbReference>
<dbReference type="Pfam" id="PF03810">
    <property type="entry name" value="IBN_N"/>
    <property type="match status" value="1"/>
</dbReference>
<reference evidence="11" key="1">
    <citation type="journal article" date="2011" name="Genome Biol.">
        <title>Comparative and functional genomics provide insights into the pathogenicity of dermatophytic fungi.</title>
        <authorList>
            <person name="Burmester A."/>
            <person name="Shelest E."/>
            <person name="Gloeckner G."/>
            <person name="Heddergott C."/>
            <person name="Schindler S."/>
            <person name="Staib P."/>
            <person name="Heidel A."/>
            <person name="Felder M."/>
            <person name="Petzold A."/>
            <person name="Szafranski K."/>
            <person name="Feuermann M."/>
            <person name="Pedruzzi I."/>
            <person name="Priebe S."/>
            <person name="Groth M."/>
            <person name="Winkler R."/>
            <person name="Li W."/>
            <person name="Kniemeyer O."/>
            <person name="Schroeckh V."/>
            <person name="Hertweck C."/>
            <person name="Hube B."/>
            <person name="White T.C."/>
            <person name="Platzer M."/>
            <person name="Guthke R."/>
            <person name="Heitman J."/>
            <person name="Woestemeyer J."/>
            <person name="Zipfel P.F."/>
            <person name="Monod M."/>
            <person name="Brakhage A.A."/>
        </authorList>
    </citation>
    <scope>NUCLEOTIDE SEQUENCE [LARGE SCALE GENOMIC DNA]</scope>
    <source>
        <strain evidence="11">ATCC MYA-4681 / CBS 112371</strain>
    </source>
</reference>
<keyword evidence="5" id="KW-0677">Repeat</keyword>
<dbReference type="Gene3D" id="1.25.10.10">
    <property type="entry name" value="Leucine-rich Repeat Variant"/>
    <property type="match status" value="1"/>
</dbReference>
<dbReference type="HOGENOM" id="CLU_003794_1_1_1"/>
<evidence type="ECO:0000256" key="6">
    <source>
        <dbReference type="ARBA" id="ARBA00022927"/>
    </source>
</evidence>
<accession>D4AM07</accession>
<dbReference type="eggNOG" id="KOG2171">
    <property type="taxonomic scope" value="Eukaryota"/>
</dbReference>
<dbReference type="InterPro" id="IPR057978">
    <property type="entry name" value="TPR_DAAF5"/>
</dbReference>
<dbReference type="OMA" id="ANACGCV"/>
<dbReference type="InterPro" id="IPR040122">
    <property type="entry name" value="Importin_beta"/>
</dbReference>
<dbReference type="SMART" id="SM01349">
    <property type="entry name" value="TOG"/>
    <property type="match status" value="1"/>
</dbReference>
<dbReference type="EMBL" id="ABSU01000002">
    <property type="protein sequence ID" value="EFE36416.1"/>
    <property type="molecule type" value="Genomic_DNA"/>
</dbReference>
<evidence type="ECO:0000313" key="10">
    <source>
        <dbReference type="EMBL" id="EFE36416.1"/>
    </source>
</evidence>
<dbReference type="PROSITE" id="PS50077">
    <property type="entry name" value="HEAT_REPEAT"/>
    <property type="match status" value="1"/>
</dbReference>
<evidence type="ECO:0000256" key="8">
    <source>
        <dbReference type="PROSITE-ProRule" id="PRU00103"/>
    </source>
</evidence>
<dbReference type="InterPro" id="IPR057672">
    <property type="entry name" value="TPR_IPO4/5"/>
</dbReference>
<dbReference type="KEGG" id="abe:ARB_05355"/>
<evidence type="ECO:0000256" key="5">
    <source>
        <dbReference type="ARBA" id="ARBA00022737"/>
    </source>
</evidence>
<keyword evidence="3" id="KW-0813">Transport</keyword>
<proteinExistence type="predicted"/>
<comment type="subcellular location">
    <subcellularLocation>
        <location evidence="2">Cytoplasm</location>
    </subcellularLocation>
    <subcellularLocation>
        <location evidence="1">Nucleus</location>
    </subcellularLocation>
</comment>
<sequence length="1279" mass="142225">MPSNIFISIEAPLPPCHPLSYLSIRPPLSVTNTASIIIIAGSQKAHDFAFSFPTSKREKKNVRPNFFFSFFNFNVNLNHSKNAGLCCAGKRISRCDRCWQRDLFVISPARSLRFARRSSYRHRQAQANRVPGSLRAVSQDGSSTIPAAIADYIESSVKYSPDIPLLLLSCCCFLLILIVISRLLLTCLTVASQGNVKEATNTLQKVFYKNPEALLFLIQIATTHHDADLKQLAAVEARSLAIKLWGKVPDAQKPQVREQLLRSTLSESSALVRHACARVISAIAEIDLTDGEWADLPQFLLNASTSAKAEERAVGTYILFAILETLGEGFEEKFMDLFALFEKTIRDPESAEVRINTLLALSKLAVHLDSDEDEKPVKAFQQIFPAMVNVLKDTIDQGDDARIMQAFEVYQTLLGCDPELLNPHLKDLVIFMNDISANTHASDDTRTQAISFLMQAVSYRKIRIQGMQLGDQLTRTCLSIATELDSLDSDEDDITPARSALGLLDMMSQSFAPSQVVVPLLTAVGQYFNSSDASHRRAGIMSLGMCIDGAPDFISTQMHEIFPVLFRLLQDPEASVRQATLDTVARLADVLPDDVSKQHQTLMPLLLKNLASAMQEYNGDESGPTVDMIKSSLSATDTVVDGMEGKDVAPYQTDLVPLLQKLFKHPDFKIKGHTASALGSVASSAGEAFLPYFDESMHIMQEFATLKHSEEELELRASVIDAMGEMSSGAGPEHFKNYVGPLMQASEEALHLDHSRLKESTYLFWGVMSKVYGSEFTPYLEGVVKALITCLEQNETEMEVSLGDAAKDLVGQEVTIAGHKVRVAGADDNDDDDDDEFEDVDDWENLNTVTPVSLEKEIAIEVLGDVITHTGKSFMPFFEMTMQHILPLTEHSYEGVRKSAMSTLHRSYAALWQVCEETGQMQKWQPGKNMPLSEPPNELKKLGEILMKVTLQRWAEEDDPHVMVLMLTAYHSSAISDINRNFADNLRFCGPYLISNRENLEKVTSLVTSIITKQHPCQLDIDATDEDREMMEELSEFDWNVIDTALDVVSGLAIALGAEFVALWPAFEKYVLRFAASSESLERSTSIGVLADVISGLGNAITPYTGNFFRLFTHRLTDEDMQTRSNTCYAVGMLVEKSEADAELVAAYPAILEKVTRCLQIQQARLPDNAAGCIARLIIKHHENVPLEEVLPALVDVLPLQNDFDENEPIYRMICQLYKWENPTISQLTPRLLPIFESVLTGDSDQLDDERRSELIELVKWINKMQPGGAAAFVEKLSS</sequence>
<evidence type="ECO:0000256" key="4">
    <source>
        <dbReference type="ARBA" id="ARBA00022490"/>
    </source>
</evidence>
<keyword evidence="7" id="KW-0539">Nucleus</keyword>
<keyword evidence="6" id="KW-0653">Protein transport</keyword>
<keyword evidence="4" id="KW-0963">Cytoplasm</keyword>
<dbReference type="GO" id="GO:0005634">
    <property type="term" value="C:nucleus"/>
    <property type="evidence" value="ECO:0007669"/>
    <property type="project" value="UniProtKB-ARBA"/>
</dbReference>
<evidence type="ECO:0000256" key="3">
    <source>
        <dbReference type="ARBA" id="ARBA00022448"/>
    </source>
</evidence>
<evidence type="ECO:0000313" key="11">
    <source>
        <dbReference type="Proteomes" id="UP000008866"/>
    </source>
</evidence>
<dbReference type="Pfam" id="PF25780">
    <property type="entry name" value="TPR_IPO5"/>
    <property type="match status" value="1"/>
</dbReference>
<gene>
    <name evidence="10" type="ORF">ARB_05355</name>
</gene>
<comment type="caution">
    <text evidence="10">The sequence shown here is derived from an EMBL/GenBank/DDBJ whole genome shotgun (WGS) entry which is preliminary data.</text>
</comment>
<evidence type="ECO:0000259" key="9">
    <source>
        <dbReference type="PROSITE" id="PS50166"/>
    </source>
</evidence>
<feature type="repeat" description="HEAT" evidence="8">
    <location>
        <begin position="561"/>
        <end position="599"/>
    </location>
</feature>
<protein>
    <recommendedName>
        <fullName evidence="9">Importin N-terminal domain-containing protein</fullName>
    </recommendedName>
</protein>
<dbReference type="Pfam" id="PF25574">
    <property type="entry name" value="TPR_IMB1"/>
    <property type="match status" value="1"/>
</dbReference>
<organism evidence="10 11">
    <name type="scientific">Arthroderma benhamiae (strain ATCC MYA-4681 / CBS 112371)</name>
    <name type="common">Trichophyton mentagrophytes</name>
    <dbReference type="NCBI Taxonomy" id="663331"/>
    <lineage>
        <taxon>Eukaryota</taxon>
        <taxon>Fungi</taxon>
        <taxon>Dikarya</taxon>
        <taxon>Ascomycota</taxon>
        <taxon>Pezizomycotina</taxon>
        <taxon>Eurotiomycetes</taxon>
        <taxon>Eurotiomycetidae</taxon>
        <taxon>Onygenales</taxon>
        <taxon>Arthrodermataceae</taxon>
        <taxon>Trichophyton</taxon>
    </lineage>
</organism>
<dbReference type="STRING" id="663331.D4AM07"/>
<dbReference type="InterPro" id="IPR016024">
    <property type="entry name" value="ARM-type_fold"/>
</dbReference>
<dbReference type="GO" id="GO:0031267">
    <property type="term" value="F:small GTPase binding"/>
    <property type="evidence" value="ECO:0007669"/>
    <property type="project" value="InterPro"/>
</dbReference>
<evidence type="ECO:0000256" key="1">
    <source>
        <dbReference type="ARBA" id="ARBA00004123"/>
    </source>
</evidence>
<dbReference type="AlphaFoldDB" id="D4AM07"/>
<dbReference type="GeneID" id="9526863"/>
<dbReference type="SUPFAM" id="SSF48371">
    <property type="entry name" value="ARM repeat"/>
    <property type="match status" value="2"/>
</dbReference>
<dbReference type="RefSeq" id="XP_003017061.1">
    <property type="nucleotide sequence ID" value="XM_003017015.1"/>
</dbReference>
<keyword evidence="11" id="KW-1185">Reference proteome</keyword>
<evidence type="ECO:0000256" key="2">
    <source>
        <dbReference type="ARBA" id="ARBA00004496"/>
    </source>
</evidence>
<dbReference type="InterPro" id="IPR001494">
    <property type="entry name" value="Importin-beta_N"/>
</dbReference>